<evidence type="ECO:0000313" key="1">
    <source>
        <dbReference type="EMBL" id="QUC22508.1"/>
    </source>
</evidence>
<dbReference type="KEGG" id="uvi:66067526"/>
<dbReference type="GeneID" id="66067526"/>
<evidence type="ECO:0000313" key="2">
    <source>
        <dbReference type="Proteomes" id="UP000027002"/>
    </source>
</evidence>
<gene>
    <name evidence="1" type="ORF">UV8b_06749</name>
</gene>
<dbReference type="AlphaFoldDB" id="A0A8E5HWA8"/>
<accession>A0A8E5HWA8</accession>
<keyword evidence="2" id="KW-1185">Reference proteome</keyword>
<reference evidence="1" key="1">
    <citation type="submission" date="2020-03" db="EMBL/GenBank/DDBJ databases">
        <title>A mixture of massive structural variations and highly conserved coding sequences in Ustilaginoidea virens genome.</title>
        <authorList>
            <person name="Zhang K."/>
            <person name="Zhao Z."/>
            <person name="Zhang Z."/>
            <person name="Li Y."/>
            <person name="Hsiang T."/>
            <person name="Sun W."/>
        </authorList>
    </citation>
    <scope>NUCLEOTIDE SEQUENCE</scope>
    <source>
        <strain evidence="1">UV-8b</strain>
    </source>
</reference>
<name>A0A8E5HWA8_USTVR</name>
<protein>
    <submittedName>
        <fullName evidence="1">Uncharacterized protein</fullName>
    </submittedName>
</protein>
<dbReference type="OrthoDB" id="1933717at2759"/>
<dbReference type="SUPFAM" id="SSF51735">
    <property type="entry name" value="NAD(P)-binding Rossmann-fold domains"/>
    <property type="match status" value="1"/>
</dbReference>
<sequence length="320" mass="35023">MYVFACLPPHETDHEQRSAESRDLIGECKSDRRDRQGWKDRISGIQCDGNMSSCPSAVVQAEQVFGRIDILLCCSLEGIPRGSGAPYQFLFSQGNFIKATFPVPRKQHTGHLIALTSTCGHLGTPGLAILSAVTGDLEDYCDSLVYEVSVQSADSVSLTSRLTFAPQTAAYVDAYPSAPNVRDILINVLDSDPETAVPESSRARARNHALHTGQHVVGAGARPREHLFSPQQAVGPRCGCAPRRDHPRAHSHWWATNPPPAWHVVGADAALAVREKLKTVTEEMEDFVDASLSVDGFESDLLCMMKRCSNRYPFPLGNRD</sequence>
<dbReference type="RefSeq" id="XP_043000181.1">
    <property type="nucleotide sequence ID" value="XM_043144246.1"/>
</dbReference>
<proteinExistence type="predicted"/>
<organism evidence="1 2">
    <name type="scientific">Ustilaginoidea virens</name>
    <name type="common">Rice false smut fungus</name>
    <name type="synonym">Villosiclava virens</name>
    <dbReference type="NCBI Taxonomy" id="1159556"/>
    <lineage>
        <taxon>Eukaryota</taxon>
        <taxon>Fungi</taxon>
        <taxon>Dikarya</taxon>
        <taxon>Ascomycota</taxon>
        <taxon>Pezizomycotina</taxon>
        <taxon>Sordariomycetes</taxon>
        <taxon>Hypocreomycetidae</taxon>
        <taxon>Hypocreales</taxon>
        <taxon>Clavicipitaceae</taxon>
        <taxon>Ustilaginoidea</taxon>
    </lineage>
</organism>
<dbReference type="InterPro" id="IPR036291">
    <property type="entry name" value="NAD(P)-bd_dom_sf"/>
</dbReference>
<dbReference type="EMBL" id="CP072757">
    <property type="protein sequence ID" value="QUC22508.1"/>
    <property type="molecule type" value="Genomic_DNA"/>
</dbReference>
<dbReference type="Proteomes" id="UP000027002">
    <property type="component" value="Chromosome 5"/>
</dbReference>